<keyword evidence="6 8" id="KW-1133">Transmembrane helix</keyword>
<keyword evidence="3" id="KW-0813">Transport</keyword>
<name>A0ABY6P643_9NOCA</name>
<keyword evidence="7 8" id="KW-0472">Membrane</keyword>
<dbReference type="PANTHER" id="PTHR21716:SF53">
    <property type="entry name" value="PERMEASE PERM-RELATED"/>
    <property type="match status" value="1"/>
</dbReference>
<comment type="similarity">
    <text evidence="2">Belongs to the autoinducer-2 exporter (AI-2E) (TC 2.A.86) family.</text>
</comment>
<feature type="transmembrane region" description="Helical" evidence="8">
    <location>
        <begin position="42"/>
        <end position="63"/>
    </location>
</feature>
<comment type="subcellular location">
    <subcellularLocation>
        <location evidence="1">Cell membrane</location>
        <topology evidence="1">Multi-pass membrane protein</topology>
    </subcellularLocation>
</comment>
<gene>
    <name evidence="9" type="ORF">RHODO2019_00305</name>
</gene>
<keyword evidence="4" id="KW-1003">Cell membrane</keyword>
<accession>A0ABY6P643</accession>
<keyword evidence="5 8" id="KW-0812">Transmembrane</keyword>
<proteinExistence type="inferred from homology"/>
<dbReference type="Pfam" id="PF01594">
    <property type="entry name" value="AI-2E_transport"/>
    <property type="match status" value="1"/>
</dbReference>
<feature type="transmembrane region" description="Helical" evidence="8">
    <location>
        <begin position="97"/>
        <end position="119"/>
    </location>
</feature>
<organism evidence="9 10">
    <name type="scientific">Rhodococcus antarcticus</name>
    <dbReference type="NCBI Taxonomy" id="2987751"/>
    <lineage>
        <taxon>Bacteria</taxon>
        <taxon>Bacillati</taxon>
        <taxon>Actinomycetota</taxon>
        <taxon>Actinomycetes</taxon>
        <taxon>Mycobacteriales</taxon>
        <taxon>Nocardiaceae</taxon>
        <taxon>Rhodococcus</taxon>
    </lineage>
</organism>
<feature type="transmembrane region" description="Helical" evidence="8">
    <location>
        <begin position="284"/>
        <end position="308"/>
    </location>
</feature>
<evidence type="ECO:0000256" key="7">
    <source>
        <dbReference type="ARBA" id="ARBA00023136"/>
    </source>
</evidence>
<evidence type="ECO:0000256" key="3">
    <source>
        <dbReference type="ARBA" id="ARBA00022448"/>
    </source>
</evidence>
<evidence type="ECO:0000256" key="2">
    <source>
        <dbReference type="ARBA" id="ARBA00009773"/>
    </source>
</evidence>
<evidence type="ECO:0000313" key="10">
    <source>
        <dbReference type="Proteomes" id="UP001164965"/>
    </source>
</evidence>
<evidence type="ECO:0000313" key="9">
    <source>
        <dbReference type="EMBL" id="UZJ26756.1"/>
    </source>
</evidence>
<dbReference type="EMBL" id="CP110615">
    <property type="protein sequence ID" value="UZJ26756.1"/>
    <property type="molecule type" value="Genomic_DNA"/>
</dbReference>
<feature type="transmembrane region" description="Helical" evidence="8">
    <location>
        <begin position="328"/>
        <end position="358"/>
    </location>
</feature>
<sequence>MHPYGTEGEGPLADAEARAAELRTTERPLGIPGRRFDRRSPFFLGLAAAAGVAVTYGAVQALVVVHQALTLAGSALFLAVGLEPVVSWLVRRHLPRWAAVTVVYLTTLLAVVAFLSQAVPPLVDQATQLVVRAPGYLAQAQDHSSSLGRAVDQLGLQQRLTDLLNSSSLVNGLLGAGVLVFDVVTNLVLLAVLTAYFLVDLPRIRVVVYRLVPASRRPRAILIGDEILAKVGGYVLGNVIISLIAAAATFAWLQAFSVPYPLLLAIFVAVFDLVPVVGSTVAGVVVAAVALTVSLPACLATVAFFVVYRLVEDYFLVPRIIGRAVQVPALVTVVAVLIGAALLGVVGALVAIPVAAAVQLLAREILFPWLDEA</sequence>
<dbReference type="InterPro" id="IPR002549">
    <property type="entry name" value="AI-2E-like"/>
</dbReference>
<protein>
    <submittedName>
        <fullName evidence="9">AI-2E family transporter</fullName>
    </submittedName>
</protein>
<evidence type="ECO:0000256" key="8">
    <source>
        <dbReference type="SAM" id="Phobius"/>
    </source>
</evidence>
<evidence type="ECO:0000256" key="1">
    <source>
        <dbReference type="ARBA" id="ARBA00004651"/>
    </source>
</evidence>
<dbReference type="Proteomes" id="UP001164965">
    <property type="component" value="Chromosome"/>
</dbReference>
<feature type="transmembrane region" description="Helical" evidence="8">
    <location>
        <begin position="258"/>
        <end position="277"/>
    </location>
</feature>
<evidence type="ECO:0000256" key="5">
    <source>
        <dbReference type="ARBA" id="ARBA00022692"/>
    </source>
</evidence>
<dbReference type="PANTHER" id="PTHR21716">
    <property type="entry name" value="TRANSMEMBRANE PROTEIN"/>
    <property type="match status" value="1"/>
</dbReference>
<feature type="transmembrane region" description="Helical" evidence="8">
    <location>
        <begin position="173"/>
        <end position="199"/>
    </location>
</feature>
<feature type="transmembrane region" description="Helical" evidence="8">
    <location>
        <begin position="69"/>
        <end position="90"/>
    </location>
</feature>
<feature type="transmembrane region" description="Helical" evidence="8">
    <location>
        <begin position="227"/>
        <end position="252"/>
    </location>
</feature>
<keyword evidence="10" id="KW-1185">Reference proteome</keyword>
<evidence type="ECO:0000256" key="6">
    <source>
        <dbReference type="ARBA" id="ARBA00022989"/>
    </source>
</evidence>
<evidence type="ECO:0000256" key="4">
    <source>
        <dbReference type="ARBA" id="ARBA00022475"/>
    </source>
</evidence>
<reference evidence="9" key="1">
    <citation type="submission" date="2022-10" db="EMBL/GenBank/DDBJ databases">
        <title>Rhodococcus sp.75.</title>
        <authorList>
            <person name="Sun M."/>
        </authorList>
    </citation>
    <scope>NUCLEOTIDE SEQUENCE</scope>
    <source>
        <strain evidence="9">75</strain>
    </source>
</reference>